<evidence type="ECO:0000313" key="3">
    <source>
        <dbReference type="EMBL" id="CAD7599408.1"/>
    </source>
</evidence>
<reference evidence="3" key="1">
    <citation type="submission" date="2020-11" db="EMBL/GenBank/DDBJ databases">
        <authorList>
            <person name="Tran Van P."/>
        </authorList>
    </citation>
    <scope>NUCLEOTIDE SEQUENCE</scope>
</reference>
<dbReference type="AlphaFoldDB" id="A0A7R9K1M6"/>
<dbReference type="Pfam" id="PF21789">
    <property type="entry name" value="TNP-like_RNaseH_C"/>
    <property type="match status" value="1"/>
</dbReference>
<dbReference type="Pfam" id="PF21788">
    <property type="entry name" value="TNP-like_GBD"/>
    <property type="match status" value="1"/>
</dbReference>
<organism evidence="3">
    <name type="scientific">Timema genevievae</name>
    <name type="common">Walking stick</name>
    <dbReference type="NCBI Taxonomy" id="629358"/>
    <lineage>
        <taxon>Eukaryota</taxon>
        <taxon>Metazoa</taxon>
        <taxon>Ecdysozoa</taxon>
        <taxon>Arthropoda</taxon>
        <taxon>Hexapoda</taxon>
        <taxon>Insecta</taxon>
        <taxon>Pterygota</taxon>
        <taxon>Neoptera</taxon>
        <taxon>Polyneoptera</taxon>
        <taxon>Phasmatodea</taxon>
        <taxon>Timematodea</taxon>
        <taxon>Timematoidea</taxon>
        <taxon>Timematidae</taxon>
        <taxon>Timema</taxon>
    </lineage>
</organism>
<sequence length="456" mass="50327">MGANNVHALKLLGATKTNPYFELEGQRIITLYDPPHLLKWTRNMLYKHDVELPVLVDVLQGKPGTASWKDIREAHSLDSKNPLYCSLHKLGDDHLDPQYGAAMKVSTAAQVLSHTMASLISGYVASGTMPNTALGTARFAGLMDELFDSFNGTSLTPGGALGLKCQLRKEREALHLKFWNQALKDVDSLKFQRKQLNPSTTLHPEKFLTTVFRPPSQDGWIITIRAAKLLWKTLKDAGLTFLETRRLNQDAIEHLFDSICAHCGSNNNPTVQQFEAALKTCIVNGLAFRDLQGGNCEEDKDPASLLSTLQEFVRLVGDNTGTTLHVPSGRQSTVLIKTDIEKFHPLVGFESFSVAYVSGYIARRLLSGDTCKNCISSLVCSDPAELHYAGIYFKEYSEKLRGLTYPSAHLLKAVADGARILEDTLDSVAHLVGVKQRVASAIRKSCLADLRSLFKV</sequence>
<dbReference type="EMBL" id="OE842304">
    <property type="protein sequence ID" value="CAD7599408.1"/>
    <property type="molecule type" value="Genomic_DNA"/>
</dbReference>
<dbReference type="InterPro" id="IPR048366">
    <property type="entry name" value="TNP-like_GBD"/>
</dbReference>
<feature type="domain" description="Transposable element P transposase-like RNase H C-terminal" evidence="2">
    <location>
        <begin position="247"/>
        <end position="277"/>
    </location>
</feature>
<evidence type="ECO:0000259" key="2">
    <source>
        <dbReference type="Pfam" id="PF21789"/>
    </source>
</evidence>
<proteinExistence type="predicted"/>
<evidence type="ECO:0000259" key="1">
    <source>
        <dbReference type="Pfam" id="PF21788"/>
    </source>
</evidence>
<gene>
    <name evidence="3" type="ORF">TGEB3V08_LOCUS7342</name>
</gene>
<name>A0A7R9K1M6_TIMGE</name>
<protein>
    <submittedName>
        <fullName evidence="3">Uncharacterized protein</fullName>
    </submittedName>
</protein>
<accession>A0A7R9K1M6</accession>
<feature type="domain" description="Transposable element P transposase-like GTP-binding insertion" evidence="1">
    <location>
        <begin position="36"/>
        <end position="155"/>
    </location>
</feature>
<dbReference type="InterPro" id="IPR048367">
    <property type="entry name" value="TNP-like_RNaseH_C"/>
</dbReference>